<comment type="subcellular location">
    <subcellularLocation>
        <location evidence="1">Cell membrane</location>
        <topology evidence="1">Multi-pass membrane protein</topology>
    </subcellularLocation>
</comment>
<dbReference type="InterPro" id="IPR001633">
    <property type="entry name" value="EAL_dom"/>
</dbReference>
<dbReference type="Pfam" id="PF12792">
    <property type="entry name" value="CSS-motif"/>
    <property type="match status" value="1"/>
</dbReference>
<keyword evidence="6" id="KW-0378">Hydrolase</keyword>
<dbReference type="PANTHER" id="PTHR33121">
    <property type="entry name" value="CYCLIC DI-GMP PHOSPHODIESTERASE PDEF"/>
    <property type="match status" value="1"/>
</dbReference>
<evidence type="ECO:0000256" key="8">
    <source>
        <dbReference type="ARBA" id="ARBA00023136"/>
    </source>
</evidence>
<dbReference type="Pfam" id="PF00563">
    <property type="entry name" value="EAL"/>
    <property type="match status" value="1"/>
</dbReference>
<keyword evidence="8 10" id="KW-0472">Membrane</keyword>
<keyword evidence="4" id="KW-0973">c-di-GMP</keyword>
<keyword evidence="7 10" id="KW-1133">Transmembrane helix</keyword>
<gene>
    <name evidence="12" type="ORF">FGG12_00575</name>
</gene>
<evidence type="ECO:0000256" key="3">
    <source>
        <dbReference type="ARBA" id="ARBA00022475"/>
    </source>
</evidence>
<evidence type="ECO:0000256" key="9">
    <source>
        <dbReference type="ARBA" id="ARBA00034290"/>
    </source>
</evidence>
<sequence>MAWRDRFEGWSFSPVTWLVSLLVCAVTTATALWVGEQYAQQLVDRRESMVARDVVAAIERIIATVEREGARHVAPLAGKPCAEIGRPLRERESYIPYARAAAMVANDVIYCSSARGEIKVPLSWYFGDNTAAARHQRIVLVGRTPFREQAPALVLYLPSASQPSQGAVFVIDSTYLVDTLAHGKEFGAGTIALSVGEAMMDQDGTYRDAPTPIPLSTLARSSAYPLAVAVVASPAFSSELMRRYGLFVGAIGLLLGLLAVAGFLIVAAPKRLLLQAVRQGLRRREFHLAYQPIVAVRTRETIGVEAFLRWRHPRWGMIPPASFIETVESTAVIDDITRFVLHQAVNDMNRYCPTRALHVAVNVAPLNLRRKGFAAELAALQASMPAGSGLVVEITERHLLADHGAAMEAFDRLHHAGIRLAVDDFGTRNNNLDMIRNFPFDYLKIDRQFTQDVSPDGRALLRSIVAMAHHFRLVVIAEGIESEAQHALLAEVGVDCAQGYLYRRPASAREILGDGEVQETEAVVAA</sequence>
<dbReference type="SMART" id="SM00052">
    <property type="entry name" value="EAL"/>
    <property type="match status" value="1"/>
</dbReference>
<evidence type="ECO:0000256" key="1">
    <source>
        <dbReference type="ARBA" id="ARBA00004651"/>
    </source>
</evidence>
<keyword evidence="5 10" id="KW-0812">Transmembrane</keyword>
<evidence type="ECO:0000259" key="11">
    <source>
        <dbReference type="PROSITE" id="PS50883"/>
    </source>
</evidence>
<accession>A0ABY3ETG9</accession>
<keyword evidence="3" id="KW-1003">Cell membrane</keyword>
<evidence type="ECO:0000256" key="7">
    <source>
        <dbReference type="ARBA" id="ARBA00022989"/>
    </source>
</evidence>
<dbReference type="InterPro" id="IPR050706">
    <property type="entry name" value="Cyclic-di-GMP_PDE-like"/>
</dbReference>
<evidence type="ECO:0000313" key="13">
    <source>
        <dbReference type="Proteomes" id="UP000318943"/>
    </source>
</evidence>
<evidence type="ECO:0000256" key="5">
    <source>
        <dbReference type="ARBA" id="ARBA00022692"/>
    </source>
</evidence>
<evidence type="ECO:0000313" key="12">
    <source>
        <dbReference type="EMBL" id="TSP14195.1"/>
    </source>
</evidence>
<feature type="transmembrane region" description="Helical" evidence="10">
    <location>
        <begin position="244"/>
        <end position="268"/>
    </location>
</feature>
<dbReference type="SUPFAM" id="SSF141868">
    <property type="entry name" value="EAL domain-like"/>
    <property type="match status" value="1"/>
</dbReference>
<name>A0ABY3ETG9_9BURK</name>
<evidence type="ECO:0000256" key="10">
    <source>
        <dbReference type="SAM" id="Phobius"/>
    </source>
</evidence>
<organism evidence="12 13">
    <name type="scientific">Cupriavidus campinensis</name>
    <dbReference type="NCBI Taxonomy" id="151783"/>
    <lineage>
        <taxon>Bacteria</taxon>
        <taxon>Pseudomonadati</taxon>
        <taxon>Pseudomonadota</taxon>
        <taxon>Betaproteobacteria</taxon>
        <taxon>Burkholderiales</taxon>
        <taxon>Burkholderiaceae</taxon>
        <taxon>Cupriavidus</taxon>
    </lineage>
</organism>
<dbReference type="InterPro" id="IPR035919">
    <property type="entry name" value="EAL_sf"/>
</dbReference>
<feature type="domain" description="EAL" evidence="11">
    <location>
        <begin position="270"/>
        <end position="519"/>
    </location>
</feature>
<reference evidence="12 13" key="1">
    <citation type="submission" date="2019-05" db="EMBL/GenBank/DDBJ databases">
        <title>Whole genome sequence analysis of Cupriavidus campinensis S14E4C strain.</title>
        <authorList>
            <person name="Abbaszade G."/>
            <person name="Szabo A."/>
            <person name="Toumi M."/>
            <person name="Toth E."/>
        </authorList>
    </citation>
    <scope>NUCLEOTIDE SEQUENCE [LARGE SCALE GENOMIC DNA]</scope>
    <source>
        <strain evidence="12 13">S14E4C</strain>
    </source>
</reference>
<dbReference type="PANTHER" id="PTHR33121:SF70">
    <property type="entry name" value="SIGNALING PROTEIN YKOW"/>
    <property type="match status" value="1"/>
</dbReference>
<evidence type="ECO:0000256" key="2">
    <source>
        <dbReference type="ARBA" id="ARBA00012282"/>
    </source>
</evidence>
<proteinExistence type="predicted"/>
<keyword evidence="13" id="KW-1185">Reference proteome</keyword>
<comment type="caution">
    <text evidence="12">The sequence shown here is derived from an EMBL/GenBank/DDBJ whole genome shotgun (WGS) entry which is preliminary data.</text>
</comment>
<dbReference type="EMBL" id="VCIZ01000001">
    <property type="protein sequence ID" value="TSP14195.1"/>
    <property type="molecule type" value="Genomic_DNA"/>
</dbReference>
<comment type="catalytic activity">
    <reaction evidence="9">
        <text>3',3'-c-di-GMP + H2O = 5'-phosphoguanylyl(3'-&gt;5')guanosine + H(+)</text>
        <dbReference type="Rhea" id="RHEA:24902"/>
        <dbReference type="ChEBI" id="CHEBI:15377"/>
        <dbReference type="ChEBI" id="CHEBI:15378"/>
        <dbReference type="ChEBI" id="CHEBI:58754"/>
        <dbReference type="ChEBI" id="CHEBI:58805"/>
        <dbReference type="EC" id="3.1.4.52"/>
    </reaction>
</comment>
<dbReference type="PROSITE" id="PS50883">
    <property type="entry name" value="EAL"/>
    <property type="match status" value="1"/>
</dbReference>
<dbReference type="InterPro" id="IPR024744">
    <property type="entry name" value="CSS-motif_dom"/>
</dbReference>
<dbReference type="RefSeq" id="WP_144195177.1">
    <property type="nucleotide sequence ID" value="NZ_VCIZ01000001.1"/>
</dbReference>
<evidence type="ECO:0000256" key="6">
    <source>
        <dbReference type="ARBA" id="ARBA00022801"/>
    </source>
</evidence>
<dbReference type="Gene3D" id="3.20.20.450">
    <property type="entry name" value="EAL domain"/>
    <property type="match status" value="1"/>
</dbReference>
<dbReference type="CDD" id="cd01948">
    <property type="entry name" value="EAL"/>
    <property type="match status" value="1"/>
</dbReference>
<dbReference type="Proteomes" id="UP000318943">
    <property type="component" value="Unassembled WGS sequence"/>
</dbReference>
<dbReference type="EC" id="3.1.4.52" evidence="2"/>
<protein>
    <recommendedName>
        <fullName evidence="2">cyclic-guanylate-specific phosphodiesterase</fullName>
        <ecNumber evidence="2">3.1.4.52</ecNumber>
    </recommendedName>
</protein>
<evidence type="ECO:0000256" key="4">
    <source>
        <dbReference type="ARBA" id="ARBA00022636"/>
    </source>
</evidence>